<comment type="subunit">
    <text evidence="10">Component of the FACT complex.</text>
</comment>
<dbReference type="FunFam" id="2.30.29.150:FF:000003">
    <property type="entry name" value="FACT complex subunit SPT16"/>
    <property type="match status" value="1"/>
</dbReference>
<reference evidence="16" key="1">
    <citation type="journal article" date="2010" name="Nature">
        <title>The Amphimedon queenslandica genome and the evolution of animal complexity.</title>
        <authorList>
            <person name="Srivastava M."/>
            <person name="Simakov O."/>
            <person name="Chapman J."/>
            <person name="Fahey B."/>
            <person name="Gauthier M.E."/>
            <person name="Mitros T."/>
            <person name="Richards G.S."/>
            <person name="Conaco C."/>
            <person name="Dacre M."/>
            <person name="Hellsten U."/>
            <person name="Larroux C."/>
            <person name="Putnam N.H."/>
            <person name="Stanke M."/>
            <person name="Adamska M."/>
            <person name="Darling A."/>
            <person name="Degnan S.M."/>
            <person name="Oakley T.H."/>
            <person name="Plachetzki D.C."/>
            <person name="Zhai Y."/>
            <person name="Adamski M."/>
            <person name="Calcino A."/>
            <person name="Cummins S.F."/>
            <person name="Goodstein D.M."/>
            <person name="Harris C."/>
            <person name="Jackson D.J."/>
            <person name="Leys S.P."/>
            <person name="Shu S."/>
            <person name="Woodcroft B.J."/>
            <person name="Vervoort M."/>
            <person name="Kosik K.S."/>
            <person name="Manning G."/>
            <person name="Degnan B.M."/>
            <person name="Rokhsar D.S."/>
        </authorList>
    </citation>
    <scope>NUCLEOTIDE SEQUENCE [LARGE SCALE GENOMIC DNA]</scope>
</reference>
<dbReference type="InterPro" id="IPR013953">
    <property type="entry name" value="FACT_SPT16_M"/>
</dbReference>
<keyword evidence="9 10" id="KW-0539">Nucleus</keyword>
<dbReference type="FunFam" id="2.30.29.30:FF:000017">
    <property type="entry name" value="FACT complex subunit SPT16"/>
    <property type="match status" value="1"/>
</dbReference>
<dbReference type="InterPro" id="IPR056595">
    <property type="entry name" value="Fact-SPT16_PH"/>
</dbReference>
<organism evidence="15">
    <name type="scientific">Amphimedon queenslandica</name>
    <name type="common">Sponge</name>
    <dbReference type="NCBI Taxonomy" id="400682"/>
    <lineage>
        <taxon>Eukaryota</taxon>
        <taxon>Metazoa</taxon>
        <taxon>Porifera</taxon>
        <taxon>Demospongiae</taxon>
        <taxon>Heteroscleromorpha</taxon>
        <taxon>Haplosclerida</taxon>
        <taxon>Niphatidae</taxon>
        <taxon>Amphimedon</taxon>
    </lineage>
</organism>
<feature type="compositionally biased region" description="Basic residues" evidence="11">
    <location>
        <begin position="1034"/>
        <end position="1046"/>
    </location>
</feature>
<evidence type="ECO:0000256" key="11">
    <source>
        <dbReference type="SAM" id="MobiDB-lite"/>
    </source>
</evidence>
<dbReference type="PANTHER" id="PTHR13980:SF15">
    <property type="entry name" value="FACT COMPLEX SUBUNIT SPT16"/>
    <property type="match status" value="1"/>
</dbReference>
<dbReference type="eggNOG" id="KOG1189">
    <property type="taxonomic scope" value="Eukaryota"/>
</dbReference>
<feature type="region of interest" description="Disordered" evidence="11">
    <location>
        <begin position="440"/>
        <end position="477"/>
    </location>
</feature>
<evidence type="ECO:0000256" key="10">
    <source>
        <dbReference type="RuleBase" id="RU367052"/>
    </source>
</evidence>
<dbReference type="EnsemblMetazoa" id="Aqu2.1.37890_001">
    <property type="protein sequence ID" value="Aqu2.1.37890_001"/>
    <property type="gene ID" value="Aqu2.1.37890"/>
</dbReference>
<dbReference type="InterPro" id="IPR036005">
    <property type="entry name" value="Creatinase/aminopeptidase-like"/>
</dbReference>
<dbReference type="PANTHER" id="PTHR13980">
    <property type="entry name" value="CDC68 RELATED"/>
    <property type="match status" value="1"/>
</dbReference>
<dbReference type="Pfam" id="PF14826">
    <property type="entry name" value="FACT-Spt16_Nlob"/>
    <property type="match status" value="1"/>
</dbReference>
<dbReference type="InterPro" id="IPR029149">
    <property type="entry name" value="Creatin/AminoP/Spt16_N"/>
</dbReference>
<keyword evidence="4 10" id="KW-0227">DNA damage</keyword>
<dbReference type="Gene3D" id="3.40.350.10">
    <property type="entry name" value="Creatinase/prolidase N-terminal domain"/>
    <property type="match status" value="1"/>
</dbReference>
<evidence type="ECO:0000313" key="15">
    <source>
        <dbReference type="EnsemblMetazoa" id="Aqu2.1.37890_001"/>
    </source>
</evidence>
<accession>A0A1X7VC59</accession>
<keyword evidence="8 10" id="KW-0234">DNA repair</keyword>
<dbReference type="CDD" id="cd01091">
    <property type="entry name" value="CDC68-like"/>
    <property type="match status" value="1"/>
</dbReference>
<dbReference type="STRING" id="400682.A0A1X7VC59"/>
<dbReference type="SMART" id="SM01287">
    <property type="entry name" value="Rtt106"/>
    <property type="match status" value="1"/>
</dbReference>
<name>A0A1X7VC59_AMPQE</name>
<evidence type="ECO:0000256" key="5">
    <source>
        <dbReference type="ARBA" id="ARBA00023015"/>
    </source>
</evidence>
<keyword evidence="16" id="KW-1185">Reference proteome</keyword>
<dbReference type="InterPro" id="IPR029148">
    <property type="entry name" value="FACT-SPT16_Nlobe"/>
</dbReference>
<keyword evidence="7 10" id="KW-0804">Transcription</keyword>
<dbReference type="InterPro" id="IPR033825">
    <property type="entry name" value="Spt16_M24"/>
</dbReference>
<dbReference type="FunFam" id="2.30.29.210:FF:000001">
    <property type="entry name" value="FACT complex subunit spt16"/>
    <property type="match status" value="1"/>
</dbReference>
<keyword evidence="2 10" id="KW-0158">Chromosome</keyword>
<dbReference type="InParanoid" id="A0A1X7VC59"/>
<evidence type="ECO:0000256" key="4">
    <source>
        <dbReference type="ARBA" id="ARBA00022763"/>
    </source>
</evidence>
<dbReference type="Gene3D" id="2.30.29.210">
    <property type="entry name" value="FACT complex subunit Spt16p/Cdc68p"/>
    <property type="match status" value="1"/>
</dbReference>
<dbReference type="KEGG" id="aqu:100633379"/>
<dbReference type="GO" id="GO:0035101">
    <property type="term" value="C:FACT complex"/>
    <property type="evidence" value="ECO:0007669"/>
    <property type="project" value="UniProtKB-UniRule"/>
</dbReference>
<dbReference type="Pfam" id="PF08644">
    <property type="entry name" value="SPT16"/>
    <property type="match status" value="1"/>
</dbReference>
<keyword evidence="6" id="KW-0175">Coiled coil</keyword>
<evidence type="ECO:0000256" key="2">
    <source>
        <dbReference type="ARBA" id="ARBA00022454"/>
    </source>
</evidence>
<dbReference type="InterPro" id="IPR040258">
    <property type="entry name" value="Spt16"/>
</dbReference>
<dbReference type="GO" id="GO:0006281">
    <property type="term" value="P:DNA repair"/>
    <property type="evidence" value="ECO:0007669"/>
    <property type="project" value="UniProtKB-UniRule"/>
</dbReference>
<evidence type="ECO:0000256" key="9">
    <source>
        <dbReference type="ARBA" id="ARBA00023242"/>
    </source>
</evidence>
<comment type="function">
    <text evidence="10">Component of the FACT complex, a general chromatin factor that acts to reorganize nucleosomes. The FACT complex is involved in multiple processes that require DNA as a template such as mRNA elongation, DNA replication and DNA repair. During transcription elongation the FACT complex acts as a histone chaperone that both destabilizes and restores nucleosomal structure. It facilitates the passage of RNA polymerase II and transcription by promoting the dissociation of one histone H2A-H2B dimer from the nucleosome, then subsequently promotes the reestablishment of the nucleosome following the passage of RNA polymerase II.</text>
</comment>
<reference evidence="15" key="2">
    <citation type="submission" date="2017-05" db="UniProtKB">
        <authorList>
            <consortium name="EnsemblMetazoa"/>
        </authorList>
    </citation>
    <scope>IDENTIFICATION</scope>
</reference>
<dbReference type="SUPFAM" id="SSF55920">
    <property type="entry name" value="Creatinase/aminopeptidase"/>
    <property type="match status" value="1"/>
</dbReference>
<dbReference type="Proteomes" id="UP000007879">
    <property type="component" value="Unassembled WGS sequence"/>
</dbReference>
<evidence type="ECO:0000259" key="12">
    <source>
        <dbReference type="SMART" id="SM01285"/>
    </source>
</evidence>
<dbReference type="FunFam" id="3.90.230.10:FF:000005">
    <property type="entry name" value="FACT complex subunit spt16"/>
    <property type="match status" value="1"/>
</dbReference>
<dbReference type="GO" id="GO:0006260">
    <property type="term" value="P:DNA replication"/>
    <property type="evidence" value="ECO:0007669"/>
    <property type="project" value="UniProtKB-KW"/>
</dbReference>
<dbReference type="Pfam" id="PF00557">
    <property type="entry name" value="Peptidase_M24"/>
    <property type="match status" value="1"/>
</dbReference>
<feature type="region of interest" description="Disordered" evidence="11">
    <location>
        <begin position="917"/>
        <end position="1046"/>
    </location>
</feature>
<gene>
    <name evidence="15" type="primary">100633379</name>
</gene>
<feature type="compositionally biased region" description="Acidic residues" evidence="11">
    <location>
        <begin position="928"/>
        <end position="965"/>
    </location>
</feature>
<feature type="domain" description="Histone chaperone RTT106/FACT complex subunit SPT16-like middle" evidence="14">
    <location>
        <begin position="807"/>
        <end position="897"/>
    </location>
</feature>
<evidence type="ECO:0000256" key="6">
    <source>
        <dbReference type="ARBA" id="ARBA00023054"/>
    </source>
</evidence>
<feature type="compositionally biased region" description="Basic and acidic residues" evidence="11">
    <location>
        <begin position="997"/>
        <end position="1007"/>
    </location>
</feature>
<dbReference type="GO" id="GO:0031491">
    <property type="term" value="F:nucleosome binding"/>
    <property type="evidence" value="ECO:0007669"/>
    <property type="project" value="TreeGrafter"/>
</dbReference>
<comment type="similarity">
    <text evidence="1 10">Belongs to the peptidase M24 family. SPT16 subfamily.</text>
</comment>
<evidence type="ECO:0000256" key="1">
    <source>
        <dbReference type="ARBA" id="ARBA00010779"/>
    </source>
</evidence>
<dbReference type="EnsemblMetazoa" id="XM_003384695.3">
    <property type="protein sequence ID" value="XP_003384743.1"/>
    <property type="gene ID" value="LOC100633379"/>
</dbReference>
<dbReference type="AlphaFoldDB" id="A0A1X7VC59"/>
<dbReference type="InterPro" id="IPR011993">
    <property type="entry name" value="PH-like_dom_sf"/>
</dbReference>
<dbReference type="OrthoDB" id="10251642at2759"/>
<evidence type="ECO:0000259" key="13">
    <source>
        <dbReference type="SMART" id="SM01286"/>
    </source>
</evidence>
<evidence type="ECO:0000259" key="14">
    <source>
        <dbReference type="SMART" id="SM01287"/>
    </source>
</evidence>
<dbReference type="FunFam" id="3.40.350.10:FF:000005">
    <property type="entry name" value="SPT16 homolog, facilitates chromatin-remodeling subunit"/>
    <property type="match status" value="1"/>
</dbReference>
<dbReference type="Pfam" id="PF21091">
    <property type="entry name" value="SPT16_C"/>
    <property type="match status" value="1"/>
</dbReference>
<evidence type="ECO:0000256" key="7">
    <source>
        <dbReference type="ARBA" id="ARBA00023163"/>
    </source>
</evidence>
<dbReference type="Gene3D" id="2.30.29.150">
    <property type="match status" value="1"/>
</dbReference>
<feature type="compositionally biased region" description="Basic and acidic residues" evidence="11">
    <location>
        <begin position="453"/>
        <end position="477"/>
    </location>
</feature>
<keyword evidence="3 10" id="KW-0235">DNA replication</keyword>
<keyword evidence="5 10" id="KW-0805">Transcription regulation</keyword>
<dbReference type="InterPro" id="IPR000994">
    <property type="entry name" value="Pept_M24"/>
</dbReference>
<protein>
    <recommendedName>
        <fullName evidence="10">FACT complex subunit</fullName>
    </recommendedName>
</protein>
<evidence type="ECO:0000256" key="8">
    <source>
        <dbReference type="ARBA" id="ARBA00023204"/>
    </source>
</evidence>
<dbReference type="InterPro" id="IPR048969">
    <property type="entry name" value="FACT_SPT16_C"/>
</dbReference>
<feature type="compositionally biased region" description="Acidic residues" evidence="11">
    <location>
        <begin position="972"/>
        <end position="996"/>
    </location>
</feature>
<dbReference type="Gene3D" id="2.30.29.30">
    <property type="entry name" value="Pleckstrin-homology domain (PH domain)/Phosphotyrosine-binding domain (PTB)"/>
    <property type="match status" value="1"/>
</dbReference>
<dbReference type="GO" id="GO:0032786">
    <property type="term" value="P:positive regulation of DNA-templated transcription, elongation"/>
    <property type="evidence" value="ECO:0007669"/>
    <property type="project" value="UniProtKB-ARBA"/>
</dbReference>
<dbReference type="SMART" id="SM01286">
    <property type="entry name" value="SPT16"/>
    <property type="match status" value="1"/>
</dbReference>
<dbReference type="Pfam" id="PF24824">
    <property type="entry name" value="PH_SPT16"/>
    <property type="match status" value="1"/>
</dbReference>
<dbReference type="GO" id="GO:0006368">
    <property type="term" value="P:transcription elongation by RNA polymerase II"/>
    <property type="evidence" value="ECO:0007669"/>
    <property type="project" value="TreeGrafter"/>
</dbReference>
<sequence>MVSVDVGAFMSRVERLYTDWESEEDTNLWNEVDCVAVIVGRDEEVLYAKSTALQTWLFGYELTDTLCLFCANEIHILTSKKKAEFLKPVEGQLEKKSDLPNLVIHLRNKGDNDQGNFEDVIKAAKGSKRGKKVGVFIKDEFTGDFIEGWTAALKESSLKQIDVSAAFAYVSAPKDDKEVEIIKKACQIAANVFSKHVRKEIATIVDEEKKVKHSRLADGIDKAITDDKKLLPAGVDSEQVEICYAPIIQSGGKYQLKFSTVSNDDRLHFGTIICSLGVRYKSYCSNICRTMFVEPTQEMQDNYSFLLSLYEKTLEFLKVGVPLSEVYNDTYRYVESQRPDLIDHFVKTIGFATGLEFREAFLQISPKCNISIVAGMVFCVNLGFSNLTNSSSKDDQGKVYALFIGDVVLVNKSGPATELSSASKKKLRSIAIFFGDDDEQDKGEENINPELFSGKESRLLDTRTRTEIPSEDRRKEHQAQLKKQINEEAKKRLLDGMQDNISKRPKLSSMVAYKHPSVLPVRENDVQNLHLYVDRKHEAVILPIYGVPVPIHISMIKNISKSEEGSYTYLRINLFHPGSTMGRMDGVVFPNPEASFVKELSFRGYNSASNYLGGGGISLVGIFHSIKELQKKFRTREQEKRELEGYHEQDSLIVSSSKGNPRLKDLFMRPVIGQRRIQGVLEAHTNGLRYTNLRGDHVDIIYNNIKHAFFQPSKGEMIVLLHFHLKHPIIIGKKKQADIQFYTEVGEIMTDLGRNHHMHDRDDLLAEQTERELRQKLDNAFDSFRRKVEQMPQCHVDFEKPFRDLGYPGVPFRSTVFLMPTANCLVNLTEQPPFIVTLDEVELVHFERVQFQLKNFDMVLVFKDYKRKVSMVASIPMKNLDQVKEWLNSCDIRYTEGVQSLSWAKIMKTINEDPEGFFESGGWSFLDPESDEEEEDESSESDEYQPSDDGDMEVGDESEEEDSDENYTSISEGDESDYEDSEEDEESGKDWDELEEEARKADRAREEPEPEPTPRKRKHSKMGNSRPAPPPSKKAAHKSSPKKRRR</sequence>
<evidence type="ECO:0000313" key="16">
    <source>
        <dbReference type="Proteomes" id="UP000007879"/>
    </source>
</evidence>
<proteinExistence type="inferred from homology"/>
<feature type="domain" description="FACT complex subunit SPT16 middle" evidence="13">
    <location>
        <begin position="531"/>
        <end position="690"/>
    </location>
</feature>
<dbReference type="InterPro" id="IPR013719">
    <property type="entry name" value="RTT106/SPT16-like_middle_dom"/>
</dbReference>
<comment type="subcellular location">
    <subcellularLocation>
        <location evidence="10">Nucleus</location>
    </subcellularLocation>
    <subcellularLocation>
        <location evidence="10">Chromosome</location>
    </subcellularLocation>
</comment>
<dbReference type="SMART" id="SM01285">
    <property type="entry name" value="FACT-Spt16_Nlob"/>
    <property type="match status" value="1"/>
</dbReference>
<dbReference type="Gene3D" id="3.90.230.10">
    <property type="entry name" value="Creatinase/methionine aminopeptidase superfamily"/>
    <property type="match status" value="1"/>
</dbReference>
<feature type="domain" description="FACT complex subunit SPT16 N-terminal lobe" evidence="12">
    <location>
        <begin position="4"/>
        <end position="167"/>
    </location>
</feature>
<dbReference type="Pfam" id="PF08512">
    <property type="entry name" value="Rttp106-like_middle"/>
    <property type="match status" value="1"/>
</dbReference>
<dbReference type="OMA" id="YHINTIP"/>
<evidence type="ECO:0000256" key="3">
    <source>
        <dbReference type="ARBA" id="ARBA00022705"/>
    </source>
</evidence>